<gene>
    <name evidence="4" type="primary">txxe 2883-spoIIQ</name>
    <name evidence="4" type="ORF">TXXE_15690</name>
</gene>
<sequence length="243" mass="26418">MNEQDKQKPLEEASGLSRSGAAKSSGWKRLLSKKWVSPALFMAAAAIIVTIMWLYQGTDKSEVKPADDESAEVSDVTNTDEAVADERTLEVIADGETLQWPVVDRSELEIVLPHYDADAPSEERQQALLVSGTTFMPHMGIDLARPDNAAFDVAAAMSGKVTVAEQHPTNGYIVEIAHPDGLVTVYQSLSEINVKVGDEVKQGTLIAKAGRSELEKDLGVHLHFEVRENGTPVNPLALLDEEE</sequence>
<dbReference type="InterPro" id="IPR016047">
    <property type="entry name" value="M23ase_b-sheet_dom"/>
</dbReference>
<dbReference type="Proteomes" id="UP000681526">
    <property type="component" value="Unassembled WGS sequence"/>
</dbReference>
<name>A0ABN7S2X9_THEXY</name>
<dbReference type="EMBL" id="CAJRAY010000081">
    <property type="protein sequence ID" value="CAG5091445.1"/>
    <property type="molecule type" value="Genomic_DNA"/>
</dbReference>
<proteinExistence type="predicted"/>
<feature type="region of interest" description="Disordered" evidence="1">
    <location>
        <begin position="1"/>
        <end position="20"/>
    </location>
</feature>
<dbReference type="InterPro" id="IPR011055">
    <property type="entry name" value="Dup_hybrid_motif"/>
</dbReference>
<reference evidence="4 5" key="1">
    <citation type="submission" date="2021-04" db="EMBL/GenBank/DDBJ databases">
        <authorList>
            <person name="Rakotoarivonina H."/>
        </authorList>
    </citation>
    <scope>NUCLEOTIDE SEQUENCE [LARGE SCALE GENOMIC DNA]</scope>
    <source>
        <strain evidence="4 5">XE</strain>
    </source>
</reference>
<keyword evidence="2" id="KW-0472">Membrane</keyword>
<evidence type="ECO:0000313" key="4">
    <source>
        <dbReference type="EMBL" id="CAG5091445.1"/>
    </source>
</evidence>
<keyword evidence="2" id="KW-0812">Transmembrane</keyword>
<dbReference type="InterPro" id="IPR050570">
    <property type="entry name" value="Cell_wall_metabolism_enzyme"/>
</dbReference>
<dbReference type="PANTHER" id="PTHR21666:SF291">
    <property type="entry name" value="STAGE II SPORULATION PROTEIN Q"/>
    <property type="match status" value="1"/>
</dbReference>
<dbReference type="RefSeq" id="WP_213485601.1">
    <property type="nucleotide sequence ID" value="NZ_CAJRAY010000081.1"/>
</dbReference>
<feature type="compositionally biased region" description="Basic and acidic residues" evidence="1">
    <location>
        <begin position="1"/>
        <end position="11"/>
    </location>
</feature>
<feature type="domain" description="M23ase beta-sheet core" evidence="3">
    <location>
        <begin position="137"/>
        <end position="235"/>
    </location>
</feature>
<evidence type="ECO:0000259" key="3">
    <source>
        <dbReference type="Pfam" id="PF01551"/>
    </source>
</evidence>
<dbReference type="SUPFAM" id="SSF51261">
    <property type="entry name" value="Duplicated hybrid motif"/>
    <property type="match status" value="1"/>
</dbReference>
<organism evidence="4 5">
    <name type="scientific">Thermobacillus xylanilyticus</name>
    <dbReference type="NCBI Taxonomy" id="76633"/>
    <lineage>
        <taxon>Bacteria</taxon>
        <taxon>Bacillati</taxon>
        <taxon>Bacillota</taxon>
        <taxon>Bacilli</taxon>
        <taxon>Bacillales</taxon>
        <taxon>Paenibacillaceae</taxon>
        <taxon>Thermobacillus</taxon>
    </lineage>
</organism>
<evidence type="ECO:0000256" key="1">
    <source>
        <dbReference type="SAM" id="MobiDB-lite"/>
    </source>
</evidence>
<dbReference type="CDD" id="cd12797">
    <property type="entry name" value="M23_peptidase"/>
    <property type="match status" value="1"/>
</dbReference>
<feature type="transmembrane region" description="Helical" evidence="2">
    <location>
        <begin position="35"/>
        <end position="55"/>
    </location>
</feature>
<dbReference type="Pfam" id="PF01551">
    <property type="entry name" value="Peptidase_M23"/>
    <property type="match status" value="1"/>
</dbReference>
<evidence type="ECO:0000256" key="2">
    <source>
        <dbReference type="SAM" id="Phobius"/>
    </source>
</evidence>
<dbReference type="Gene3D" id="2.70.70.10">
    <property type="entry name" value="Glucose Permease (Domain IIA)"/>
    <property type="match status" value="1"/>
</dbReference>
<protein>
    <submittedName>
        <fullName evidence="4">Stage II sporulation protein Q</fullName>
    </submittedName>
</protein>
<evidence type="ECO:0000313" key="5">
    <source>
        <dbReference type="Proteomes" id="UP000681526"/>
    </source>
</evidence>
<keyword evidence="5" id="KW-1185">Reference proteome</keyword>
<dbReference type="PANTHER" id="PTHR21666">
    <property type="entry name" value="PEPTIDASE-RELATED"/>
    <property type="match status" value="1"/>
</dbReference>
<keyword evidence="2" id="KW-1133">Transmembrane helix</keyword>
<accession>A0ABN7S2X9</accession>
<comment type="caution">
    <text evidence="4">The sequence shown here is derived from an EMBL/GenBank/DDBJ whole genome shotgun (WGS) entry which is preliminary data.</text>
</comment>